<protein>
    <submittedName>
        <fullName evidence="1">Uncharacterized protein</fullName>
    </submittedName>
</protein>
<evidence type="ECO:0000313" key="1">
    <source>
        <dbReference type="EMBL" id="CAK9099081.1"/>
    </source>
</evidence>
<reference evidence="1 2" key="1">
    <citation type="submission" date="2024-02" db="EMBL/GenBank/DDBJ databases">
        <authorList>
            <person name="Chen Y."/>
            <person name="Shah S."/>
            <person name="Dougan E. K."/>
            <person name="Thang M."/>
            <person name="Chan C."/>
        </authorList>
    </citation>
    <scope>NUCLEOTIDE SEQUENCE [LARGE SCALE GENOMIC DNA]</scope>
</reference>
<sequence length="420" mass="47299">MTMYGPFFKHAEVTTVDNTKKETIYINFLQQAAGLSYSVHALLSSEKLLNNNLLKPVSLYAFDYMHGLCSHGVLNDMLFLVVESIHLSESGLKPWDNLKDWMELWSFPRAYSISDIEKLFEGKAVASNRKAGTFKCDASQLLQVYKPVEHFLKVMYLAHNIMVVQCKAYVCWTKVLDYLTSLPFLSDNSPAKLLSLVEKAMAATVAGGFADQMKPKFHWCLHFADCLRRWSQLPACWALERKHKQPRKFGSVHCKLVTYEKGLLSAVSMEHINTLVTQHDLFKASCHLINPSGLTKKLAKMFQELQCFVPGMVYSKRCILQNGATCYKDDVVFMQKHPGGNEFWQCGQVKHFFDAAGLLLCLVDMFTLLGLRAGTESSKWQAGGALKLVDVREVLQPVIHSHGKDGTLTCLTPALLSCPE</sequence>
<dbReference type="EMBL" id="CAXAMN010025917">
    <property type="protein sequence ID" value="CAK9099081.1"/>
    <property type="molecule type" value="Genomic_DNA"/>
</dbReference>
<accession>A0ABP0RIK8</accession>
<comment type="caution">
    <text evidence="1">The sequence shown here is derived from an EMBL/GenBank/DDBJ whole genome shotgun (WGS) entry which is preliminary data.</text>
</comment>
<proteinExistence type="predicted"/>
<keyword evidence="2" id="KW-1185">Reference proteome</keyword>
<name>A0ABP0RIK8_9DINO</name>
<organism evidence="1 2">
    <name type="scientific">Durusdinium trenchii</name>
    <dbReference type="NCBI Taxonomy" id="1381693"/>
    <lineage>
        <taxon>Eukaryota</taxon>
        <taxon>Sar</taxon>
        <taxon>Alveolata</taxon>
        <taxon>Dinophyceae</taxon>
        <taxon>Suessiales</taxon>
        <taxon>Symbiodiniaceae</taxon>
        <taxon>Durusdinium</taxon>
    </lineage>
</organism>
<dbReference type="Proteomes" id="UP001642484">
    <property type="component" value="Unassembled WGS sequence"/>
</dbReference>
<gene>
    <name evidence="1" type="ORF">CCMP2556_LOCUS46886</name>
</gene>
<evidence type="ECO:0000313" key="2">
    <source>
        <dbReference type="Proteomes" id="UP001642484"/>
    </source>
</evidence>